<dbReference type="GO" id="GO:0016020">
    <property type="term" value="C:membrane"/>
    <property type="evidence" value="ECO:0007669"/>
    <property type="project" value="InterPro"/>
</dbReference>
<dbReference type="PRINTS" id="PR01490">
    <property type="entry name" value="RTXTOXIND"/>
</dbReference>
<dbReference type="EMBL" id="QGGU01000009">
    <property type="protein sequence ID" value="PWK48653.1"/>
    <property type="molecule type" value="Genomic_DNA"/>
</dbReference>
<reference evidence="1 2" key="1">
    <citation type="submission" date="2018-05" db="EMBL/GenBank/DDBJ databases">
        <title>Genomic Encyclopedia of Type Strains, Phase IV (KMG-IV): sequencing the most valuable type-strain genomes for metagenomic binning, comparative biology and taxonomic classification.</title>
        <authorList>
            <person name="Goeker M."/>
        </authorList>
    </citation>
    <scope>NUCLEOTIDE SEQUENCE [LARGE SCALE GENOMIC DNA]</scope>
    <source>
        <strain evidence="1 2">DSM 25350</strain>
    </source>
</reference>
<dbReference type="PROSITE" id="PS00543">
    <property type="entry name" value="HLYD_FAMILY"/>
    <property type="match status" value="1"/>
</dbReference>
<sequence length="92" mass="10328">MALKVYAFRFTKYGIIDGVLGEVKLEFNGNDSQPAFKGQVNALESNIRANDEVVRLKSGMTFSVEVKMGERQVIDYLLPPLKKKVLSSFNEV</sequence>
<proteinExistence type="predicted"/>
<gene>
    <name evidence="1" type="ORF">C8D97_109204</name>
</gene>
<name>A0A316FK46_9GAMM</name>
<accession>A0A316FK46</accession>
<keyword evidence="2" id="KW-1185">Reference proteome</keyword>
<dbReference type="Proteomes" id="UP000245790">
    <property type="component" value="Unassembled WGS sequence"/>
</dbReference>
<evidence type="ECO:0008006" key="3">
    <source>
        <dbReference type="Google" id="ProtNLM"/>
    </source>
</evidence>
<protein>
    <recommendedName>
        <fullName evidence="3">HlyD family secretion protein</fullName>
    </recommendedName>
</protein>
<evidence type="ECO:0000313" key="2">
    <source>
        <dbReference type="Proteomes" id="UP000245790"/>
    </source>
</evidence>
<dbReference type="RefSeq" id="WP_109764315.1">
    <property type="nucleotide sequence ID" value="NZ_QGGU01000009.1"/>
</dbReference>
<dbReference type="InterPro" id="IPR006144">
    <property type="entry name" value="Secretion_HlyD_CS"/>
</dbReference>
<organism evidence="1 2">
    <name type="scientific">Pleionea mediterranea</name>
    <dbReference type="NCBI Taxonomy" id="523701"/>
    <lineage>
        <taxon>Bacteria</taxon>
        <taxon>Pseudomonadati</taxon>
        <taxon>Pseudomonadota</taxon>
        <taxon>Gammaproteobacteria</taxon>
        <taxon>Oceanospirillales</taxon>
        <taxon>Pleioneaceae</taxon>
        <taxon>Pleionea</taxon>
    </lineage>
</organism>
<evidence type="ECO:0000313" key="1">
    <source>
        <dbReference type="EMBL" id="PWK48653.1"/>
    </source>
</evidence>
<comment type="caution">
    <text evidence="1">The sequence shown here is derived from an EMBL/GenBank/DDBJ whole genome shotgun (WGS) entry which is preliminary data.</text>
</comment>
<dbReference type="GO" id="GO:0009306">
    <property type="term" value="P:protein secretion"/>
    <property type="evidence" value="ECO:0007669"/>
    <property type="project" value="InterPro"/>
</dbReference>
<dbReference type="AlphaFoldDB" id="A0A316FK46"/>